<feature type="domain" description="Fe-S metabolism associated" evidence="1">
    <location>
        <begin position="12"/>
        <end position="127"/>
    </location>
</feature>
<evidence type="ECO:0000259" key="1">
    <source>
        <dbReference type="Pfam" id="PF02657"/>
    </source>
</evidence>
<organism evidence="2 3">
    <name type="scientific">Paramixta manurensis</name>
    <dbReference type="NCBI Taxonomy" id="2740817"/>
    <lineage>
        <taxon>Bacteria</taxon>
        <taxon>Pseudomonadati</taxon>
        <taxon>Pseudomonadota</taxon>
        <taxon>Gammaproteobacteria</taxon>
        <taxon>Enterobacterales</taxon>
        <taxon>Erwiniaceae</taxon>
        <taxon>Paramixta</taxon>
    </lineage>
</organism>
<dbReference type="EMBL" id="CP054212">
    <property type="protein sequence ID" value="QKJ89146.1"/>
    <property type="molecule type" value="Genomic_DNA"/>
</dbReference>
<dbReference type="Pfam" id="PF02657">
    <property type="entry name" value="SufE"/>
    <property type="match status" value="1"/>
</dbReference>
<dbReference type="KEGG" id="pmak:PMPD1_4245"/>
<gene>
    <name evidence="2" type="ORF">PMPD1_4245</name>
</gene>
<evidence type="ECO:0000313" key="3">
    <source>
        <dbReference type="Proteomes" id="UP000505325"/>
    </source>
</evidence>
<dbReference type="RefSeq" id="WP_173635964.1">
    <property type="nucleotide sequence ID" value="NZ_CP054212.1"/>
</dbReference>
<sequence length="136" mass="15340">MKSITIPDNLIDLFSQCDTLSKKYITIMLQAPAIPPIPDGEKAKELFNCQNVAYVFTRQMDKHTLYFAGDSDSILIKGLMSIMFTCINYPANRDITRYNIARIFQTLGIEKHYEESLPMGLGLVVDEVESALLTAK</sequence>
<dbReference type="Proteomes" id="UP000505325">
    <property type="component" value="Chromosome"/>
</dbReference>
<dbReference type="SUPFAM" id="SSF82649">
    <property type="entry name" value="SufE/NifU"/>
    <property type="match status" value="1"/>
</dbReference>
<protein>
    <recommendedName>
        <fullName evidence="1">Fe-S metabolism associated domain-containing protein</fullName>
    </recommendedName>
</protein>
<dbReference type="InterPro" id="IPR003808">
    <property type="entry name" value="Fe-S_metab-assoc_dom"/>
</dbReference>
<proteinExistence type="predicted"/>
<reference evidence="2 3" key="1">
    <citation type="submission" date="2020-06" db="EMBL/GenBank/DDBJ databases">
        <title>Genome sequence of Paramixta manurensis strain PD-1.</title>
        <authorList>
            <person name="Lee C.W."/>
            <person name="Kim J."/>
        </authorList>
    </citation>
    <scope>NUCLEOTIDE SEQUENCE [LARGE SCALE GENOMIC DNA]</scope>
    <source>
        <strain evidence="2 3">PD-1</strain>
    </source>
</reference>
<dbReference type="AlphaFoldDB" id="A0A6M8UE52"/>
<keyword evidence="3" id="KW-1185">Reference proteome</keyword>
<evidence type="ECO:0000313" key="2">
    <source>
        <dbReference type="EMBL" id="QKJ89146.1"/>
    </source>
</evidence>
<dbReference type="Gene3D" id="3.90.1010.10">
    <property type="match status" value="1"/>
</dbReference>
<name>A0A6M8UE52_9GAMM</name>
<accession>A0A6M8UE52</accession>